<evidence type="ECO:0000256" key="10">
    <source>
        <dbReference type="ARBA" id="ARBA00023235"/>
    </source>
</evidence>
<evidence type="ECO:0000256" key="11">
    <source>
        <dbReference type="ARBA" id="ARBA00048988"/>
    </source>
</evidence>
<keyword evidence="7 12" id="KW-0862">Zinc</keyword>
<evidence type="ECO:0000313" key="15">
    <source>
        <dbReference type="EMBL" id="EGF92233.1"/>
    </source>
</evidence>
<protein>
    <recommendedName>
        <fullName evidence="12">Replication restart protein PriA</fullName>
    </recommendedName>
    <alternativeName>
        <fullName evidence="12">ATP-dependent DNA helicase PriA</fullName>
        <ecNumber evidence="12">5.6.2.4</ecNumber>
    </alternativeName>
    <alternativeName>
        <fullName evidence="12">DNA 3'-5' helicase PriA</fullName>
    </alternativeName>
</protein>
<evidence type="ECO:0000256" key="7">
    <source>
        <dbReference type="ARBA" id="ARBA00022833"/>
    </source>
</evidence>
<keyword evidence="3 12" id="KW-0479">Metal-binding</keyword>
<gene>
    <name evidence="12 15" type="primary">priA</name>
    <name evidence="15" type="ORF">ABI_06670</name>
</gene>
<dbReference type="Proteomes" id="UP000006512">
    <property type="component" value="Unassembled WGS sequence"/>
</dbReference>
<proteinExistence type="inferred from homology"/>
<dbReference type="AlphaFoldDB" id="F4QL10"/>
<evidence type="ECO:0000256" key="5">
    <source>
        <dbReference type="ARBA" id="ARBA00022801"/>
    </source>
</evidence>
<dbReference type="InterPro" id="IPR027417">
    <property type="entry name" value="P-loop_NTPase"/>
</dbReference>
<comment type="similarity">
    <text evidence="12">Belongs to the helicase family. PriA subfamily.</text>
</comment>
<dbReference type="GO" id="GO:0006269">
    <property type="term" value="P:DNA replication, synthesis of primer"/>
    <property type="evidence" value="ECO:0007669"/>
    <property type="project" value="UniProtKB-KW"/>
</dbReference>
<evidence type="ECO:0000259" key="13">
    <source>
        <dbReference type="PROSITE" id="PS51192"/>
    </source>
</evidence>
<dbReference type="Gene3D" id="3.40.50.300">
    <property type="entry name" value="P-loop containing nucleotide triphosphate hydrolases"/>
    <property type="match status" value="2"/>
</dbReference>
<dbReference type="PANTHER" id="PTHR30580:SF0">
    <property type="entry name" value="PRIMOSOMAL PROTEIN N"/>
    <property type="match status" value="1"/>
</dbReference>
<dbReference type="GO" id="GO:0006310">
    <property type="term" value="P:DNA recombination"/>
    <property type="evidence" value="ECO:0007669"/>
    <property type="project" value="InterPro"/>
</dbReference>
<dbReference type="FunFam" id="3.40.50.300:FF:000489">
    <property type="entry name" value="Primosome assembly protein PriA"/>
    <property type="match status" value="1"/>
</dbReference>
<feature type="binding site" evidence="12">
    <location>
        <position position="448"/>
    </location>
    <ligand>
        <name>Zn(2+)</name>
        <dbReference type="ChEBI" id="CHEBI:29105"/>
        <label>1</label>
    </ligand>
</feature>
<dbReference type="Pfam" id="PF18074">
    <property type="entry name" value="PriA_C"/>
    <property type="match status" value="1"/>
</dbReference>
<dbReference type="InterPro" id="IPR014001">
    <property type="entry name" value="Helicase_ATP-bd"/>
</dbReference>
<keyword evidence="1 12" id="KW-0639">Primosome</keyword>
<dbReference type="GO" id="GO:0006302">
    <property type="term" value="P:double-strand break repair"/>
    <property type="evidence" value="ECO:0007669"/>
    <property type="project" value="InterPro"/>
</dbReference>
<feature type="domain" description="Helicase C-terminal" evidence="14">
    <location>
        <begin position="456"/>
        <end position="638"/>
    </location>
</feature>
<feature type="domain" description="Helicase ATP-binding" evidence="13">
    <location>
        <begin position="211"/>
        <end position="379"/>
    </location>
</feature>
<dbReference type="GO" id="GO:0005524">
    <property type="term" value="F:ATP binding"/>
    <property type="evidence" value="ECO:0007669"/>
    <property type="project" value="UniProtKB-UniRule"/>
</dbReference>
<keyword evidence="5 12" id="KW-0378">Hydrolase</keyword>
<dbReference type="InterPro" id="IPR001650">
    <property type="entry name" value="Helicase_C-like"/>
</dbReference>
<comment type="function">
    <text evidence="12">Initiates the restart of stalled replication forks, which reloads the replicative helicase on sites other than the origin of replication. Recognizes and binds to abandoned replication forks and remodels them to uncover a helicase loading site. Promotes assembly of the primosome at these replication forks.</text>
</comment>
<keyword evidence="4 12" id="KW-0547">Nucleotide-binding</keyword>
<dbReference type="NCBIfam" id="TIGR00595">
    <property type="entry name" value="priA"/>
    <property type="match status" value="1"/>
</dbReference>
<dbReference type="InterPro" id="IPR042115">
    <property type="entry name" value="PriA_3primeBD_sf"/>
</dbReference>
<dbReference type="SUPFAM" id="SSF52540">
    <property type="entry name" value="P-loop containing nucleoside triphosphate hydrolases"/>
    <property type="match status" value="1"/>
</dbReference>
<evidence type="ECO:0000259" key="14">
    <source>
        <dbReference type="PROSITE" id="PS51194"/>
    </source>
</evidence>
<dbReference type="Pfam" id="PF17764">
    <property type="entry name" value="PriA_3primeBD"/>
    <property type="match status" value="1"/>
</dbReference>
<evidence type="ECO:0000256" key="3">
    <source>
        <dbReference type="ARBA" id="ARBA00022723"/>
    </source>
</evidence>
<evidence type="ECO:0000313" key="16">
    <source>
        <dbReference type="Proteomes" id="UP000006512"/>
    </source>
</evidence>
<dbReference type="Pfam" id="PF00270">
    <property type="entry name" value="DEAD"/>
    <property type="match status" value="1"/>
</dbReference>
<comment type="cofactor">
    <cofactor evidence="12">
        <name>Zn(2+)</name>
        <dbReference type="ChEBI" id="CHEBI:29105"/>
    </cofactor>
    <text evidence="12">Binds 2 zinc ions per subunit.</text>
</comment>
<dbReference type="InterPro" id="IPR041236">
    <property type="entry name" value="PriA_C"/>
</dbReference>
<dbReference type="InterPro" id="IPR041222">
    <property type="entry name" value="PriA_3primeBD"/>
</dbReference>
<comment type="catalytic activity">
    <reaction evidence="12">
        <text>Couples ATP hydrolysis with the unwinding of duplex DNA by translocating in the 3'-5' direction.</text>
        <dbReference type="EC" id="5.6.2.4"/>
    </reaction>
</comment>
<dbReference type="SMART" id="SM00490">
    <property type="entry name" value="HELICc"/>
    <property type="match status" value="1"/>
</dbReference>
<dbReference type="EC" id="5.6.2.4" evidence="12"/>
<evidence type="ECO:0000256" key="1">
    <source>
        <dbReference type="ARBA" id="ARBA00022515"/>
    </source>
</evidence>
<dbReference type="PROSITE" id="PS51194">
    <property type="entry name" value="HELICASE_CTER"/>
    <property type="match status" value="1"/>
</dbReference>
<dbReference type="InterPro" id="IPR005259">
    <property type="entry name" value="PriA"/>
</dbReference>
<feature type="binding site" evidence="12">
    <location>
        <position position="485"/>
    </location>
    <ligand>
        <name>Zn(2+)</name>
        <dbReference type="ChEBI" id="CHEBI:29105"/>
        <label>1</label>
    </ligand>
</feature>
<dbReference type="OrthoDB" id="9759544at2"/>
<comment type="caution">
    <text evidence="12">Lacks conserved residue(s) required for the propagation of feature annotation.</text>
</comment>
<evidence type="ECO:0000256" key="6">
    <source>
        <dbReference type="ARBA" id="ARBA00022806"/>
    </source>
</evidence>
<dbReference type="Gene3D" id="3.40.1440.60">
    <property type="entry name" value="PriA, 3(prime) DNA-binding domain"/>
    <property type="match status" value="1"/>
</dbReference>
<dbReference type="GO" id="GO:0016887">
    <property type="term" value="F:ATP hydrolysis activity"/>
    <property type="evidence" value="ECO:0007669"/>
    <property type="project" value="RHEA"/>
</dbReference>
<evidence type="ECO:0000256" key="9">
    <source>
        <dbReference type="ARBA" id="ARBA00023125"/>
    </source>
</evidence>
<dbReference type="SMART" id="SM00487">
    <property type="entry name" value="DEXDc"/>
    <property type="match status" value="1"/>
</dbReference>
<feature type="binding site" evidence="12">
    <location>
        <position position="472"/>
    </location>
    <ligand>
        <name>Zn(2+)</name>
        <dbReference type="ChEBI" id="CHEBI:29105"/>
        <label>2</label>
    </ligand>
</feature>
<accession>F4QL10</accession>
<dbReference type="STRING" id="715226.ABI_06670"/>
<evidence type="ECO:0000256" key="4">
    <source>
        <dbReference type="ARBA" id="ARBA00022741"/>
    </source>
</evidence>
<feature type="binding site" evidence="12">
    <location>
        <position position="445"/>
    </location>
    <ligand>
        <name>Zn(2+)</name>
        <dbReference type="ChEBI" id="CHEBI:29105"/>
        <label>1</label>
    </ligand>
</feature>
<dbReference type="NCBIfam" id="NF004070">
    <property type="entry name" value="PRK05580.2-2"/>
    <property type="match status" value="1"/>
</dbReference>
<name>F4QL10_9CAUL</name>
<comment type="subunit">
    <text evidence="12">Component of the replication restart primosome.</text>
</comment>
<dbReference type="Pfam" id="PF00271">
    <property type="entry name" value="Helicase_C"/>
    <property type="match status" value="1"/>
</dbReference>
<dbReference type="GO" id="GO:0006270">
    <property type="term" value="P:DNA replication initiation"/>
    <property type="evidence" value="ECO:0007669"/>
    <property type="project" value="TreeGrafter"/>
</dbReference>
<dbReference type="PROSITE" id="PS51192">
    <property type="entry name" value="HELICASE_ATP_BIND_1"/>
    <property type="match status" value="1"/>
</dbReference>
<feature type="binding site" evidence="12">
    <location>
        <position position="488"/>
    </location>
    <ligand>
        <name>Zn(2+)</name>
        <dbReference type="ChEBI" id="CHEBI:29105"/>
        <label>1</label>
    </ligand>
</feature>
<dbReference type="GO" id="GO:1990077">
    <property type="term" value="C:primosome complex"/>
    <property type="evidence" value="ECO:0007669"/>
    <property type="project" value="UniProtKB-UniRule"/>
</dbReference>
<keyword evidence="6 12" id="KW-0347">Helicase</keyword>
<evidence type="ECO:0000256" key="8">
    <source>
        <dbReference type="ARBA" id="ARBA00022840"/>
    </source>
</evidence>
<dbReference type="HAMAP" id="MF_00983">
    <property type="entry name" value="PriA"/>
    <property type="match status" value="1"/>
</dbReference>
<dbReference type="GO" id="GO:0008270">
    <property type="term" value="F:zinc ion binding"/>
    <property type="evidence" value="ECO:0007669"/>
    <property type="project" value="UniProtKB-UniRule"/>
</dbReference>
<evidence type="ECO:0000256" key="2">
    <source>
        <dbReference type="ARBA" id="ARBA00022705"/>
    </source>
</evidence>
<comment type="catalytic activity">
    <reaction evidence="11 12">
        <text>ATP + H2O = ADP + phosphate + H(+)</text>
        <dbReference type="Rhea" id="RHEA:13065"/>
        <dbReference type="ChEBI" id="CHEBI:15377"/>
        <dbReference type="ChEBI" id="CHEBI:15378"/>
        <dbReference type="ChEBI" id="CHEBI:30616"/>
        <dbReference type="ChEBI" id="CHEBI:43474"/>
        <dbReference type="ChEBI" id="CHEBI:456216"/>
        <dbReference type="EC" id="5.6.2.4"/>
    </reaction>
</comment>
<sequence length="736" mass="80965">MTPVTEYLADSREKLTLTAKVVVLAPVPEALDYAVPDGMDIAIGDHVVVPLGHAKVRGLVIGLIREAIDFPLKPILSKPDDPPVPENSLHFWLWAANWTVTPPGTFLNGCLRALKVARAQVRLGYVRTGIEPARITKARERVIETAILPMGLGELALAAGVSEGVVTGLAKEGVLEKVALPFDDRIPQPDPDFAPARLNPSQSAAHQLLQMEMAKGFAPVLLDGVTGSGKTEVYLESVADVLRADPAAQVLILLPEIALTQAVLGRLKARFGVEVAQWHANIGNSSRRRIWEGVATGKIRLVVGARSALFLPYVRLGLIVIDEEHDSSYKQEEGVRYHARDLAVFRARMDGAMVVMASATPSLETLTNAEKERYTWIRLEKRHGTAVLPDIELIDMKAHAPGKGQKNEQMWLSDILVAEVWETLKRREQVLLFLNRRGYAPLVLCKACGEKMSAPNTDSWLVEHRSSGRLVCHLTGFSMRKPKICPHCKAVDSLVSVGPGVERILEEVQSRFPDARAEVFSSDTVPDAASSAALIRRIEDHDIDIVIATQAAAKGHNFPNLTLVGIVDADLGLKGGDLRAAERTFQLLQQATGRAGRSVKPGKALLQTYTPEHPVMQALAHQDREAFYAYEGMSREMAGFPPYGRLAALILQAKDQKLLDRFSRELALFIPNTDGIDVYGPADAPLALVRGQWRKRFLVRADRNRDLQGFVNHWLAAIKRPNAIRLIVDIEPYSFL</sequence>
<dbReference type="eggNOG" id="COG1198">
    <property type="taxonomic scope" value="Bacteria"/>
</dbReference>
<evidence type="ECO:0000256" key="12">
    <source>
        <dbReference type="HAMAP-Rule" id="MF_00983"/>
    </source>
</evidence>
<dbReference type="InterPro" id="IPR011545">
    <property type="entry name" value="DEAD/DEAH_box_helicase_dom"/>
</dbReference>
<keyword evidence="2 12" id="KW-0235">DNA replication</keyword>
<dbReference type="GO" id="GO:0043138">
    <property type="term" value="F:3'-5' DNA helicase activity"/>
    <property type="evidence" value="ECO:0007669"/>
    <property type="project" value="UniProtKB-EC"/>
</dbReference>
<keyword evidence="8 12" id="KW-0067">ATP-binding</keyword>
<dbReference type="HOGENOM" id="CLU_013353_4_0_5"/>
<organism evidence="15 16">
    <name type="scientific">Asticcacaulis biprosthecium C19</name>
    <dbReference type="NCBI Taxonomy" id="715226"/>
    <lineage>
        <taxon>Bacteria</taxon>
        <taxon>Pseudomonadati</taxon>
        <taxon>Pseudomonadota</taxon>
        <taxon>Alphaproteobacteria</taxon>
        <taxon>Caulobacterales</taxon>
        <taxon>Caulobacteraceae</taxon>
        <taxon>Asticcacaulis</taxon>
    </lineage>
</organism>
<dbReference type="GO" id="GO:0003677">
    <property type="term" value="F:DNA binding"/>
    <property type="evidence" value="ECO:0007669"/>
    <property type="project" value="UniProtKB-UniRule"/>
</dbReference>
<keyword evidence="9 12" id="KW-0238">DNA-binding</keyword>
<reference evidence="16" key="1">
    <citation type="submission" date="2011-03" db="EMBL/GenBank/DDBJ databases">
        <title>Draft genome sequence of Brevundimonas diminuta.</title>
        <authorList>
            <person name="Brown P.J.B."/>
            <person name="Buechlein A."/>
            <person name="Hemmerich C."/>
            <person name="Brun Y.V."/>
        </authorList>
    </citation>
    <scope>NUCLEOTIDE SEQUENCE [LARGE SCALE GENOMIC DNA]</scope>
    <source>
        <strain evidence="16">C19</strain>
    </source>
</reference>
<dbReference type="RefSeq" id="WP_006271408.1">
    <property type="nucleotide sequence ID" value="NZ_GL883077.1"/>
</dbReference>
<dbReference type="PANTHER" id="PTHR30580">
    <property type="entry name" value="PRIMOSOMAL PROTEIN N"/>
    <property type="match status" value="1"/>
</dbReference>
<keyword evidence="16" id="KW-1185">Reference proteome</keyword>
<dbReference type="EMBL" id="GL883077">
    <property type="protein sequence ID" value="EGF92233.1"/>
    <property type="molecule type" value="Genomic_DNA"/>
</dbReference>
<keyword evidence="10 12" id="KW-0413">Isomerase</keyword>